<keyword evidence="4" id="KW-1185">Reference proteome</keyword>
<feature type="transmembrane region" description="Helical" evidence="1">
    <location>
        <begin position="6"/>
        <end position="25"/>
    </location>
</feature>
<evidence type="ECO:0000313" key="3">
    <source>
        <dbReference type="EMBL" id="MEK0312019.1"/>
    </source>
</evidence>
<evidence type="ECO:0000313" key="4">
    <source>
        <dbReference type="Proteomes" id="UP001382955"/>
    </source>
</evidence>
<sequence>MFKLSNQVKIISICLFIFAGLLFFYNNNENNKKLYAFPGIDLNLRKHQLEEEMNILVTELTNVFNNMNLNSSTRLNRMQEISRRMEITSNNLQMINQQITRRDIYYLLRSNNNQNQPNN</sequence>
<keyword evidence="1" id="KW-0472">Membrane</keyword>
<comment type="caution">
    <text evidence="3">The sequence shown here is derived from an EMBL/GenBank/DDBJ whole genome shotgun (WGS) entry which is preliminary data.</text>
</comment>
<protein>
    <submittedName>
        <fullName evidence="3">SVM family protein</fullName>
    </submittedName>
</protein>
<evidence type="ECO:0000256" key="1">
    <source>
        <dbReference type="SAM" id="Phobius"/>
    </source>
</evidence>
<evidence type="ECO:0000259" key="2">
    <source>
        <dbReference type="Pfam" id="PF12113"/>
    </source>
</evidence>
<dbReference type="Proteomes" id="UP001382955">
    <property type="component" value="Unassembled WGS sequence"/>
</dbReference>
<accession>A0ABU8ZSV4</accession>
<proteinExistence type="predicted"/>
<reference evidence="3 4" key="1">
    <citation type="journal article" date="2023" name="Int. J. Syst. Evol. Microbiol.">
        <title>The observation of taxonomic boundaries for the 16SrII and 16SrXXV phytoplasmas using genome-based delimitation.</title>
        <authorList>
            <person name="Rodrigues Jardim B."/>
            <person name="Tran-Nguyen L.T.T."/>
            <person name="Gambley C."/>
            <person name="Al-Sadi A.M."/>
            <person name="Al-Subhi A.M."/>
            <person name="Foissac X."/>
            <person name="Salar P."/>
            <person name="Cai H."/>
            <person name="Yang J.Y."/>
            <person name="Davis R."/>
            <person name="Jones L."/>
            <person name="Rodoni B."/>
            <person name="Constable F.E."/>
        </authorList>
    </citation>
    <scope>NUCLEOTIDE SEQUENCE [LARGE SCALE GENOMIC DNA]</scope>
    <source>
        <strain evidence="3">BAWM-322</strain>
    </source>
</reference>
<keyword evidence="1" id="KW-0812">Transmembrane</keyword>
<dbReference type="InterPro" id="IPR021970">
    <property type="entry name" value="SVM_signal"/>
</dbReference>
<dbReference type="Pfam" id="PF12113">
    <property type="entry name" value="SVM_signal"/>
    <property type="match status" value="1"/>
</dbReference>
<feature type="domain" description="Sequence-variable mosaic (SVM) signal sequence" evidence="2">
    <location>
        <begin position="1"/>
        <end position="28"/>
    </location>
</feature>
<gene>
    <name evidence="3" type="ORF">OC725_01955</name>
</gene>
<dbReference type="EMBL" id="JAOSIK010000018">
    <property type="protein sequence ID" value="MEK0312019.1"/>
    <property type="molecule type" value="Genomic_DNA"/>
</dbReference>
<organism evidence="3 4">
    <name type="scientific">Candidatus Phytoplasma fabacearum</name>
    <dbReference type="NCBI Taxonomy" id="2982628"/>
    <lineage>
        <taxon>Bacteria</taxon>
        <taxon>Bacillati</taxon>
        <taxon>Mycoplasmatota</taxon>
        <taxon>Mollicutes</taxon>
        <taxon>Acholeplasmatales</taxon>
        <taxon>Acholeplasmataceae</taxon>
        <taxon>Candidatus Phytoplasma</taxon>
        <taxon>16SrII (Peanut WB group)</taxon>
    </lineage>
</organism>
<dbReference type="RefSeq" id="WP_304512585.1">
    <property type="nucleotide sequence ID" value="NZ_JAOSIK010000018.1"/>
</dbReference>
<name>A0ABU8ZSV4_9MOLU</name>
<keyword evidence="1" id="KW-1133">Transmembrane helix</keyword>